<reference evidence="1" key="1">
    <citation type="journal article" date="2015" name="Nature">
        <title>Complex archaea that bridge the gap between prokaryotes and eukaryotes.</title>
        <authorList>
            <person name="Spang A."/>
            <person name="Saw J.H."/>
            <person name="Jorgensen S.L."/>
            <person name="Zaremba-Niedzwiedzka K."/>
            <person name="Martijn J."/>
            <person name="Lind A.E."/>
            <person name="van Eijk R."/>
            <person name="Schleper C."/>
            <person name="Guy L."/>
            <person name="Ettema T.J."/>
        </authorList>
    </citation>
    <scope>NUCLEOTIDE SEQUENCE</scope>
</reference>
<proteinExistence type="predicted"/>
<evidence type="ECO:0000313" key="1">
    <source>
        <dbReference type="EMBL" id="KKM81845.1"/>
    </source>
</evidence>
<organism evidence="1">
    <name type="scientific">marine sediment metagenome</name>
    <dbReference type="NCBI Taxonomy" id="412755"/>
    <lineage>
        <taxon>unclassified sequences</taxon>
        <taxon>metagenomes</taxon>
        <taxon>ecological metagenomes</taxon>
    </lineage>
</organism>
<comment type="caution">
    <text evidence="1">The sequence shown here is derived from an EMBL/GenBank/DDBJ whole genome shotgun (WGS) entry which is preliminary data.</text>
</comment>
<gene>
    <name evidence="1" type="ORF">LCGC14_1325650</name>
</gene>
<accession>A0A0F9MZ41</accession>
<dbReference type="EMBL" id="LAZR01007956">
    <property type="protein sequence ID" value="KKM81845.1"/>
    <property type="molecule type" value="Genomic_DNA"/>
</dbReference>
<dbReference type="AlphaFoldDB" id="A0A0F9MZ41"/>
<sequence length="90" mass="10489">MANRKSPTADEYKQQVLSWFRIAKQRGSTHMIIAFDTTKQNPFPVYVGSDISVQTKIKSFNDNAFTRAIEVYNMRMDRDKQLGQARTWNV</sequence>
<protein>
    <submittedName>
        <fullName evidence="1">Uncharacterized protein</fullName>
    </submittedName>
</protein>
<name>A0A0F9MZ41_9ZZZZ</name>